<evidence type="ECO:0000313" key="1">
    <source>
        <dbReference type="EMBL" id="RHN61770.1"/>
    </source>
</evidence>
<reference evidence="1" key="1">
    <citation type="journal article" date="2018" name="Nat. Plants">
        <title>Whole-genome landscape of Medicago truncatula symbiotic genes.</title>
        <authorList>
            <person name="Pecrix Y."/>
            <person name="Gamas P."/>
            <person name="Carrere S."/>
        </authorList>
    </citation>
    <scope>NUCLEOTIDE SEQUENCE</scope>
    <source>
        <tissue evidence="1">Leaves</tissue>
    </source>
</reference>
<proteinExistence type="predicted"/>
<comment type="caution">
    <text evidence="1">The sequence shown here is derived from an EMBL/GenBank/DDBJ whole genome shotgun (WGS) entry which is preliminary data.</text>
</comment>
<gene>
    <name evidence="1" type="ORF">MtrunA17_Chr4g0040241</name>
</gene>
<dbReference type="EMBL" id="PSQE01000004">
    <property type="protein sequence ID" value="RHN61770.1"/>
    <property type="molecule type" value="Genomic_DNA"/>
</dbReference>
<dbReference type="Proteomes" id="UP000265566">
    <property type="component" value="Chromosome 4"/>
</dbReference>
<name>A0A396I836_MEDTR</name>
<organism evidence="1">
    <name type="scientific">Medicago truncatula</name>
    <name type="common">Barrel medic</name>
    <name type="synonym">Medicago tribuloides</name>
    <dbReference type="NCBI Taxonomy" id="3880"/>
    <lineage>
        <taxon>Eukaryota</taxon>
        <taxon>Viridiplantae</taxon>
        <taxon>Streptophyta</taxon>
        <taxon>Embryophyta</taxon>
        <taxon>Tracheophyta</taxon>
        <taxon>Spermatophyta</taxon>
        <taxon>Magnoliopsida</taxon>
        <taxon>eudicotyledons</taxon>
        <taxon>Gunneridae</taxon>
        <taxon>Pentapetalae</taxon>
        <taxon>rosids</taxon>
        <taxon>fabids</taxon>
        <taxon>Fabales</taxon>
        <taxon>Fabaceae</taxon>
        <taxon>Papilionoideae</taxon>
        <taxon>50 kb inversion clade</taxon>
        <taxon>NPAAA clade</taxon>
        <taxon>Hologalegina</taxon>
        <taxon>IRL clade</taxon>
        <taxon>Trifolieae</taxon>
        <taxon>Medicago</taxon>
    </lineage>
</organism>
<accession>A0A396I836</accession>
<dbReference type="Gramene" id="rna24265">
    <property type="protein sequence ID" value="RHN61770.1"/>
    <property type="gene ID" value="gene24265"/>
</dbReference>
<dbReference type="AlphaFoldDB" id="A0A396I836"/>
<protein>
    <submittedName>
        <fullName evidence="1">Uncharacterized protein</fullName>
    </submittedName>
</protein>
<sequence>MRNFLTLSFHKIFFRELERESGSKRMKGLERRGLEESRIGRRARSKIEV</sequence>